<accession>A0AAE1D899</accession>
<organism evidence="1 2">
    <name type="scientific">Elysia crispata</name>
    <name type="common">lettuce slug</name>
    <dbReference type="NCBI Taxonomy" id="231223"/>
    <lineage>
        <taxon>Eukaryota</taxon>
        <taxon>Metazoa</taxon>
        <taxon>Spiralia</taxon>
        <taxon>Lophotrochozoa</taxon>
        <taxon>Mollusca</taxon>
        <taxon>Gastropoda</taxon>
        <taxon>Heterobranchia</taxon>
        <taxon>Euthyneura</taxon>
        <taxon>Panpulmonata</taxon>
        <taxon>Sacoglossa</taxon>
        <taxon>Placobranchoidea</taxon>
        <taxon>Plakobranchidae</taxon>
        <taxon>Elysia</taxon>
    </lineage>
</organism>
<protein>
    <submittedName>
        <fullName evidence="1">Uncharacterized protein</fullName>
    </submittedName>
</protein>
<dbReference type="AlphaFoldDB" id="A0AAE1D899"/>
<reference evidence="1" key="1">
    <citation type="journal article" date="2023" name="G3 (Bethesda)">
        <title>A reference genome for the long-term kleptoplast-retaining sea slug Elysia crispata morphotype clarki.</title>
        <authorList>
            <person name="Eastman K.E."/>
            <person name="Pendleton A.L."/>
            <person name="Shaikh M.A."/>
            <person name="Suttiyut T."/>
            <person name="Ogas R."/>
            <person name="Tomko P."/>
            <person name="Gavelis G."/>
            <person name="Widhalm J.R."/>
            <person name="Wisecaver J.H."/>
        </authorList>
    </citation>
    <scope>NUCLEOTIDE SEQUENCE</scope>
    <source>
        <strain evidence="1">ECLA1</strain>
    </source>
</reference>
<proteinExistence type="predicted"/>
<keyword evidence="2" id="KW-1185">Reference proteome</keyword>
<sequence length="76" mass="9156">MSDRRLSLGYHSDCAWAAITQSLFLIIRFEECVGQSYGDENDNKIWAYWQGNHNIMCSEDERFRRQHKRSRTNARW</sequence>
<evidence type="ECO:0000313" key="1">
    <source>
        <dbReference type="EMBL" id="KAK3760078.1"/>
    </source>
</evidence>
<dbReference type="Proteomes" id="UP001283361">
    <property type="component" value="Unassembled WGS sequence"/>
</dbReference>
<gene>
    <name evidence="1" type="ORF">RRG08_064748</name>
</gene>
<dbReference type="EMBL" id="JAWDGP010005047">
    <property type="protein sequence ID" value="KAK3760078.1"/>
    <property type="molecule type" value="Genomic_DNA"/>
</dbReference>
<name>A0AAE1D899_9GAST</name>
<evidence type="ECO:0000313" key="2">
    <source>
        <dbReference type="Proteomes" id="UP001283361"/>
    </source>
</evidence>
<comment type="caution">
    <text evidence="1">The sequence shown here is derived from an EMBL/GenBank/DDBJ whole genome shotgun (WGS) entry which is preliminary data.</text>
</comment>